<accession>A0A7W7SEY0</accession>
<keyword evidence="1" id="KW-0472">Membrane</keyword>
<evidence type="ECO:0000313" key="3">
    <source>
        <dbReference type="Proteomes" id="UP000573327"/>
    </source>
</evidence>
<gene>
    <name evidence="2" type="ORF">F4556_004188</name>
</gene>
<organism evidence="2 3">
    <name type="scientific">Kitasatospora gansuensis</name>
    <dbReference type="NCBI Taxonomy" id="258050"/>
    <lineage>
        <taxon>Bacteria</taxon>
        <taxon>Bacillati</taxon>
        <taxon>Actinomycetota</taxon>
        <taxon>Actinomycetes</taxon>
        <taxon>Kitasatosporales</taxon>
        <taxon>Streptomycetaceae</taxon>
        <taxon>Kitasatospora</taxon>
    </lineage>
</organism>
<evidence type="ECO:0000256" key="1">
    <source>
        <dbReference type="SAM" id="Phobius"/>
    </source>
</evidence>
<dbReference type="Proteomes" id="UP000573327">
    <property type="component" value="Unassembled WGS sequence"/>
</dbReference>
<comment type="caution">
    <text evidence="2">The sequence shown here is derived from an EMBL/GenBank/DDBJ whole genome shotgun (WGS) entry which is preliminary data.</text>
</comment>
<reference evidence="2 3" key="1">
    <citation type="submission" date="2020-08" db="EMBL/GenBank/DDBJ databases">
        <title>Sequencing the genomes of 1000 actinobacteria strains.</title>
        <authorList>
            <person name="Klenk H.-P."/>
        </authorList>
    </citation>
    <scope>NUCLEOTIDE SEQUENCE [LARGE SCALE GENOMIC DNA]</scope>
    <source>
        <strain evidence="2 3">DSM 44786</strain>
    </source>
</reference>
<sequence length="65" mass="7389">MDVTLPFTVILLIVAWLLFRQLRLRWWVVIAFVLLGFYLADTSAAPVIDKTTRDGVKIINQTGAK</sequence>
<name>A0A7W7SEY0_9ACTN</name>
<feature type="transmembrane region" description="Helical" evidence="1">
    <location>
        <begin position="27"/>
        <end position="48"/>
    </location>
</feature>
<keyword evidence="3" id="KW-1185">Reference proteome</keyword>
<dbReference type="RefSeq" id="WP_184918467.1">
    <property type="nucleotide sequence ID" value="NZ_JACHJR010000001.1"/>
</dbReference>
<dbReference type="EMBL" id="JACHJR010000001">
    <property type="protein sequence ID" value="MBB4948653.1"/>
    <property type="molecule type" value="Genomic_DNA"/>
</dbReference>
<keyword evidence="1" id="KW-0812">Transmembrane</keyword>
<proteinExistence type="predicted"/>
<dbReference type="AlphaFoldDB" id="A0A7W7SEY0"/>
<protein>
    <submittedName>
        <fullName evidence="2">ABC-type multidrug transport system permease subunit</fullName>
    </submittedName>
</protein>
<keyword evidence="1" id="KW-1133">Transmembrane helix</keyword>
<evidence type="ECO:0000313" key="2">
    <source>
        <dbReference type="EMBL" id="MBB4948653.1"/>
    </source>
</evidence>